<evidence type="ECO:0000313" key="2">
    <source>
        <dbReference type="EMBL" id="NYE04338.1"/>
    </source>
</evidence>
<accession>A0A852TA31</accession>
<dbReference type="AlphaFoldDB" id="A0A852TA31"/>
<evidence type="ECO:0000313" key="3">
    <source>
        <dbReference type="Proteomes" id="UP000548423"/>
    </source>
</evidence>
<protein>
    <submittedName>
        <fullName evidence="2">Uncharacterized protein</fullName>
    </submittedName>
</protein>
<sequence length="67" mass="6511">MDDVDGAVDGAGAGAATAAKNHEDVAGAIAAMSLAEIVDDDGAADSATVAKYREDAADAIAPKIDHA</sequence>
<reference evidence="3" key="2">
    <citation type="submission" date="2020-08" db="EMBL/GenBank/DDBJ databases">
        <title>The Agave Microbiome: Exploring the role of microbial communities in plant adaptations to desert environments.</title>
        <authorList>
            <person name="Partida-Martinez L.P."/>
        </authorList>
    </citation>
    <scope>NUCLEOTIDE SEQUENCE [LARGE SCALE GENOMIC DNA]</scope>
    <source>
        <strain evidence="3">AT2.8</strain>
    </source>
</reference>
<dbReference type="Proteomes" id="UP000548423">
    <property type="component" value="Unassembled WGS sequence"/>
</dbReference>
<evidence type="ECO:0000256" key="1">
    <source>
        <dbReference type="SAM" id="MobiDB-lite"/>
    </source>
</evidence>
<feature type="compositionally biased region" description="Low complexity" evidence="1">
    <location>
        <begin position="7"/>
        <end position="19"/>
    </location>
</feature>
<comment type="caution">
    <text evidence="2">The sequence shown here is derived from an EMBL/GenBank/DDBJ whole genome shotgun (WGS) entry which is preliminary data.</text>
</comment>
<gene>
    <name evidence="2" type="ORF">F4694_001082</name>
</gene>
<feature type="region of interest" description="Disordered" evidence="1">
    <location>
        <begin position="1"/>
        <end position="20"/>
    </location>
</feature>
<name>A0A852TA31_9BACI</name>
<organism evidence="2 3">
    <name type="scientific">Neobacillus niacini</name>
    <dbReference type="NCBI Taxonomy" id="86668"/>
    <lineage>
        <taxon>Bacteria</taxon>
        <taxon>Bacillati</taxon>
        <taxon>Bacillota</taxon>
        <taxon>Bacilli</taxon>
        <taxon>Bacillales</taxon>
        <taxon>Bacillaceae</taxon>
        <taxon>Neobacillus</taxon>
    </lineage>
</organism>
<reference evidence="3" key="1">
    <citation type="submission" date="2020-07" db="EMBL/GenBank/DDBJ databases">
        <authorList>
            <person name="Partida-Martinez L."/>
            <person name="Huntemann M."/>
            <person name="Clum A."/>
            <person name="Wang J."/>
            <person name="Palaniappan K."/>
            <person name="Ritter S."/>
            <person name="Chen I.-M."/>
            <person name="Stamatis D."/>
            <person name="Reddy T."/>
            <person name="O'Malley R."/>
            <person name="Daum C."/>
            <person name="Shapiro N."/>
            <person name="Ivanova N."/>
            <person name="Kyrpides N."/>
            <person name="Woyke T."/>
        </authorList>
    </citation>
    <scope>NUCLEOTIDE SEQUENCE [LARGE SCALE GENOMIC DNA]</scope>
    <source>
        <strain evidence="3">AT2.8</strain>
    </source>
</reference>
<proteinExistence type="predicted"/>
<dbReference type="EMBL" id="JACCBX010000002">
    <property type="protein sequence ID" value="NYE04338.1"/>
    <property type="molecule type" value="Genomic_DNA"/>
</dbReference>